<feature type="domain" description="Peptidase M3A/M3B catalytic" evidence="7">
    <location>
        <begin position="183"/>
        <end position="560"/>
    </location>
</feature>
<dbReference type="InterPro" id="IPR045090">
    <property type="entry name" value="Pept_M3A_M3B"/>
</dbReference>
<evidence type="ECO:0000256" key="3">
    <source>
        <dbReference type="ARBA" id="ARBA00022801"/>
    </source>
</evidence>
<dbReference type="GO" id="GO:0046872">
    <property type="term" value="F:metal ion binding"/>
    <property type="evidence" value="ECO:0007669"/>
    <property type="project" value="UniProtKB-UniRule"/>
</dbReference>
<dbReference type="InterPro" id="IPR042088">
    <property type="entry name" value="OligoPept_F_C"/>
</dbReference>
<proteinExistence type="inferred from homology"/>
<keyword evidence="5 6" id="KW-0482">Metalloprotease</keyword>
<evidence type="ECO:0000256" key="4">
    <source>
        <dbReference type="ARBA" id="ARBA00022833"/>
    </source>
</evidence>
<dbReference type="RefSeq" id="WP_038066214.1">
    <property type="nucleotide sequence ID" value="NZ_JPSL02000035.1"/>
</dbReference>
<dbReference type="CDD" id="cd09610">
    <property type="entry name" value="M3B_PepF"/>
    <property type="match status" value="1"/>
</dbReference>
<evidence type="ECO:0000259" key="8">
    <source>
        <dbReference type="Pfam" id="PF08439"/>
    </source>
</evidence>
<evidence type="ECO:0000313" key="9">
    <source>
        <dbReference type="EMBL" id="KGQ21323.2"/>
    </source>
</evidence>
<evidence type="ECO:0000259" key="7">
    <source>
        <dbReference type="Pfam" id="PF01432"/>
    </source>
</evidence>
<dbReference type="NCBIfam" id="TIGR02290">
    <property type="entry name" value="M3_fam_3"/>
    <property type="match status" value="1"/>
</dbReference>
<dbReference type="AlphaFoldDB" id="A0A0A2WNC1"/>
<protein>
    <submittedName>
        <fullName evidence="9">Oligoendopeptidase F</fullName>
    </submittedName>
</protein>
<dbReference type="GO" id="GO:0006508">
    <property type="term" value="P:proteolysis"/>
    <property type="evidence" value="ECO:0007669"/>
    <property type="project" value="UniProtKB-KW"/>
</dbReference>
<dbReference type="Gene3D" id="1.10.1370.20">
    <property type="entry name" value="Oligoendopeptidase f, C-terminal domain"/>
    <property type="match status" value="1"/>
</dbReference>
<comment type="similarity">
    <text evidence="6">Belongs to the peptidase M3 family.</text>
</comment>
<evidence type="ECO:0000256" key="1">
    <source>
        <dbReference type="ARBA" id="ARBA00022670"/>
    </source>
</evidence>
<organism evidence="9 10">
    <name type="scientific">Thermus filiformis</name>
    <dbReference type="NCBI Taxonomy" id="276"/>
    <lineage>
        <taxon>Bacteria</taxon>
        <taxon>Thermotogati</taxon>
        <taxon>Deinococcota</taxon>
        <taxon>Deinococci</taxon>
        <taxon>Thermales</taxon>
        <taxon>Thermaceae</taxon>
        <taxon>Thermus</taxon>
    </lineage>
</organism>
<evidence type="ECO:0000256" key="6">
    <source>
        <dbReference type="RuleBase" id="RU003435"/>
    </source>
</evidence>
<dbReference type="Gene3D" id="1.20.140.70">
    <property type="entry name" value="Oligopeptidase f, N-terminal domain"/>
    <property type="match status" value="1"/>
</dbReference>
<dbReference type="Proteomes" id="UP000030364">
    <property type="component" value="Unassembled WGS sequence"/>
</dbReference>
<name>A0A0A2WNC1_THEFI</name>
<dbReference type="STRING" id="276.THFILI_01185"/>
<dbReference type="OrthoDB" id="9766487at2"/>
<feature type="domain" description="Oligopeptidase F N-terminal" evidence="8">
    <location>
        <begin position="101"/>
        <end position="168"/>
    </location>
</feature>
<dbReference type="PANTHER" id="PTHR11804">
    <property type="entry name" value="PROTEASE M3 THIMET OLIGOPEPTIDASE-RELATED"/>
    <property type="match status" value="1"/>
</dbReference>
<accession>A0A0A2WNC1</accession>
<comment type="cofactor">
    <cofactor evidence="6">
        <name>Zn(2+)</name>
        <dbReference type="ChEBI" id="CHEBI:29105"/>
    </cofactor>
    <text evidence="6">Binds 1 zinc ion.</text>
</comment>
<keyword evidence="3 6" id="KW-0378">Hydrolase</keyword>
<evidence type="ECO:0000256" key="5">
    <source>
        <dbReference type="ARBA" id="ARBA00023049"/>
    </source>
</evidence>
<dbReference type="GO" id="GO:0004222">
    <property type="term" value="F:metalloendopeptidase activity"/>
    <property type="evidence" value="ECO:0007669"/>
    <property type="project" value="InterPro"/>
</dbReference>
<dbReference type="Pfam" id="PF08439">
    <property type="entry name" value="Peptidase_M3_N"/>
    <property type="match status" value="1"/>
</dbReference>
<dbReference type="InterPro" id="IPR013647">
    <property type="entry name" value="OligopepF_N_dom"/>
</dbReference>
<keyword evidence="2 6" id="KW-0479">Metal-binding</keyword>
<evidence type="ECO:0000256" key="2">
    <source>
        <dbReference type="ARBA" id="ARBA00022723"/>
    </source>
</evidence>
<sequence length="574" mass="65852">MEWDLSDLYASPKDPRILKDLEEALALSQEAVEGLRPEAEVLAQKIALYEKALEKGYKPLLYASLYFSTHTQDAEAKALLDQARSRFAELKNRLLPLELYLKTLPEEDFRPLLEAPGLSDLRHWLGQLRAFAPYTLSEKEERILNLKSLVGRSAWSQFYTEYTGRFRFLVDGKSLTDAEVRALRRSPDPRVRREAHRALYGKLLEEAPTLSYIFNAVFQDFLQDLSLRGYDHPLRPTALSDELEVEDILRLLEATEARYGLVEAYYRLKARRLGLEKTPSPDLLAPFGEEPRVEFKEAQALVLEAFGRFSPEMAEIAREFFQKRWIDVYPRPGKRGGAFCSGGLPSTHPYVLLNHTDDLDSAHTLAHELGHGVHFYLARRQRLLNFGATTPLAETASVFAEILLDDLLMERLSTREERATLLANRLEDAIATAFRQVMYTRFELRAVEARKEGALAPEAFHALWDEEQRRLYGDGVEWTELDKSAWSGIPHFVHYRFYTYSYAYGYLLVLALYARYLEEGRAFVPKYLEILAAGESESPEAILRKAGLNPKDPGFWEGSFRVLEGWLKELEGLL</sequence>
<keyword evidence="1 6" id="KW-0645">Protease</keyword>
<gene>
    <name evidence="9" type="ORF">THFILI_01185</name>
</gene>
<dbReference type="InterPro" id="IPR011977">
    <property type="entry name" value="Pept_M3B_clade3"/>
</dbReference>
<keyword evidence="10" id="KW-1185">Reference proteome</keyword>
<dbReference type="GO" id="GO:0006518">
    <property type="term" value="P:peptide metabolic process"/>
    <property type="evidence" value="ECO:0007669"/>
    <property type="project" value="TreeGrafter"/>
</dbReference>
<dbReference type="InterPro" id="IPR001567">
    <property type="entry name" value="Pept_M3A_M3B_dom"/>
</dbReference>
<dbReference type="SUPFAM" id="SSF55486">
    <property type="entry name" value="Metalloproteases ('zincins'), catalytic domain"/>
    <property type="match status" value="1"/>
</dbReference>
<evidence type="ECO:0000313" key="10">
    <source>
        <dbReference type="Proteomes" id="UP000030364"/>
    </source>
</evidence>
<keyword evidence="4 6" id="KW-0862">Zinc</keyword>
<comment type="caution">
    <text evidence="9">The sequence shown here is derived from an EMBL/GenBank/DDBJ whole genome shotgun (WGS) entry which is preliminary data.</text>
</comment>
<dbReference type="EMBL" id="JPSL02000035">
    <property type="protein sequence ID" value="KGQ21323.2"/>
    <property type="molecule type" value="Genomic_DNA"/>
</dbReference>
<reference evidence="9 10" key="1">
    <citation type="journal article" date="2015" name="Genome Announc.">
        <title>Draft Genome Sequence of the Thermophile Thermus filiformis ATCC 43280, Producer of Carotenoid-(Di)glucoside-Branched Fatty Acid (Di)esters and Source of Hyperthermostable Enzymes of Biotechnological Interest.</title>
        <authorList>
            <person name="Mandelli F."/>
            <person name="Oliveira Ramires B."/>
            <person name="Couger M.B."/>
            <person name="Paixao D.A."/>
            <person name="Camilo C.M."/>
            <person name="Polikarpov I."/>
            <person name="Prade R."/>
            <person name="Riano-Pachon D.M."/>
            <person name="Squina F.M."/>
        </authorList>
    </citation>
    <scope>NUCLEOTIDE SEQUENCE [LARGE SCALE GENOMIC DNA]</scope>
    <source>
        <strain evidence="9 10">ATCC 43280</strain>
    </source>
</reference>
<dbReference type="Pfam" id="PF01432">
    <property type="entry name" value="Peptidase_M3"/>
    <property type="match status" value="1"/>
</dbReference>
<dbReference type="PANTHER" id="PTHR11804:SF5">
    <property type="entry name" value="OLIGOENDOPEPTIDASE F"/>
    <property type="match status" value="1"/>
</dbReference>